<dbReference type="GO" id="GO:0005524">
    <property type="term" value="F:ATP binding"/>
    <property type="evidence" value="ECO:0007669"/>
    <property type="project" value="UniProtKB-UniRule"/>
</dbReference>
<keyword evidence="5 9" id="KW-0067">ATP-binding</keyword>
<comment type="catalytic activity">
    <reaction evidence="8 9">
        <text>tRNA(His) + L-histidine + ATP = L-histidyl-tRNA(His) + AMP + diphosphate + H(+)</text>
        <dbReference type="Rhea" id="RHEA:17313"/>
        <dbReference type="Rhea" id="RHEA-COMP:9665"/>
        <dbReference type="Rhea" id="RHEA-COMP:9689"/>
        <dbReference type="ChEBI" id="CHEBI:15378"/>
        <dbReference type="ChEBI" id="CHEBI:30616"/>
        <dbReference type="ChEBI" id="CHEBI:33019"/>
        <dbReference type="ChEBI" id="CHEBI:57595"/>
        <dbReference type="ChEBI" id="CHEBI:78442"/>
        <dbReference type="ChEBI" id="CHEBI:78527"/>
        <dbReference type="ChEBI" id="CHEBI:456215"/>
        <dbReference type="EC" id="6.1.1.21"/>
    </reaction>
</comment>
<evidence type="ECO:0000256" key="9">
    <source>
        <dbReference type="HAMAP-Rule" id="MF_00127"/>
    </source>
</evidence>
<evidence type="ECO:0000313" key="13">
    <source>
        <dbReference type="EMBL" id="RJX41974.1"/>
    </source>
</evidence>
<dbReference type="OrthoDB" id="8659at2157"/>
<dbReference type="HAMAP" id="MF_00127">
    <property type="entry name" value="His_tRNA_synth"/>
    <property type="match status" value="1"/>
</dbReference>
<dbReference type="Proteomes" id="UP000276588">
    <property type="component" value="Unassembled WGS sequence"/>
</dbReference>
<evidence type="ECO:0000256" key="4">
    <source>
        <dbReference type="ARBA" id="ARBA00022741"/>
    </source>
</evidence>
<dbReference type="Gene3D" id="3.30.930.10">
    <property type="entry name" value="Bira Bifunctional Protein, Domain 2"/>
    <property type="match status" value="1"/>
</dbReference>
<accession>A0A3A6PJ32</accession>
<feature type="domain" description="Aminoacyl-transfer RNA synthetases class-II family profile" evidence="12">
    <location>
        <begin position="31"/>
        <end position="432"/>
    </location>
</feature>
<dbReference type="PANTHER" id="PTHR43707">
    <property type="entry name" value="HISTIDYL-TRNA SYNTHETASE"/>
    <property type="match status" value="1"/>
</dbReference>
<sequence length="432" mass="47591">MYDRLKGFRDFYPDEMTARREVIDTVEAAAARYGFREIGTPTLEATELYTDKSGDEIVDQLYNFTDKGGRDVTLTPELTPTVARMVVAKQQALSKPIKWYSTRSFWRYEQVQQGRFREFYQTNVDIFGSSEPTADAEVLAFAADALTDLGLTGDDFEFRVSHRDLLGGLLAAFDADVDTEAAIRAVDKSEKIDDEEYYGLLQDAGLRYEQAETFDELLSTDDLADLVDFAGTDRVADAVANLEAVLAAAEELGVREYCDVSLETARGLDYYTGVVFECFDSTGEVSRSVFGGGRYDDLIESFGGQPTPAVGVAPGHATLQLLCERAGVWPEEAPATDYYVLSVGDTQAVAADVARQLRDRGHVVETDIADRSFGAQMNYADSINAETVVIVGERDLENGDVTVKDMATGDQTTAPVDDFPGDLKRPTYEDWA</sequence>
<keyword evidence="4 9" id="KW-0547">Nucleotide-binding</keyword>
<dbReference type="InterPro" id="IPR036621">
    <property type="entry name" value="Anticodon-bd_dom_sf"/>
</dbReference>
<reference evidence="13 14" key="1">
    <citation type="submission" date="2018-06" db="EMBL/GenBank/DDBJ databases">
        <title>Halonotius sp. F13-13 a new haloarchaeeon isolated from a solar saltern from Isla Cristina, Huelva, Spain.</title>
        <authorList>
            <person name="Duran-Viseras A."/>
            <person name="Sanchez-Porro C."/>
            <person name="Ventosa A."/>
        </authorList>
    </citation>
    <scope>NUCLEOTIDE SEQUENCE [LARGE SCALE GENOMIC DNA]</scope>
    <source>
        <strain evidence="13 14">F13-13</strain>
    </source>
</reference>
<comment type="subcellular location">
    <subcellularLocation>
        <location evidence="1 9">Cytoplasm</location>
    </subcellularLocation>
</comment>
<evidence type="ECO:0000259" key="12">
    <source>
        <dbReference type="PROSITE" id="PS50862"/>
    </source>
</evidence>
<evidence type="ECO:0000256" key="11">
    <source>
        <dbReference type="SAM" id="MobiDB-lite"/>
    </source>
</evidence>
<feature type="binding site" evidence="10">
    <location>
        <position position="266"/>
    </location>
    <ligand>
        <name>L-histidine</name>
        <dbReference type="ChEBI" id="CHEBI:57595"/>
    </ligand>
</feature>
<evidence type="ECO:0000256" key="3">
    <source>
        <dbReference type="ARBA" id="ARBA00022598"/>
    </source>
</evidence>
<keyword evidence="6 9" id="KW-0648">Protein biosynthesis</keyword>
<dbReference type="CDD" id="cd00773">
    <property type="entry name" value="HisRS-like_core"/>
    <property type="match status" value="1"/>
</dbReference>
<evidence type="ECO:0000256" key="6">
    <source>
        <dbReference type="ARBA" id="ARBA00022917"/>
    </source>
</evidence>
<dbReference type="InterPro" id="IPR004516">
    <property type="entry name" value="HisRS/HisZ"/>
</dbReference>
<evidence type="ECO:0000256" key="5">
    <source>
        <dbReference type="ARBA" id="ARBA00022840"/>
    </source>
</evidence>
<keyword evidence="7 9" id="KW-0030">Aminoacyl-tRNA synthetase</keyword>
<feature type="binding site" evidence="10">
    <location>
        <position position="107"/>
    </location>
    <ligand>
        <name>L-histidine</name>
        <dbReference type="ChEBI" id="CHEBI:57595"/>
    </ligand>
</feature>
<protein>
    <recommendedName>
        <fullName evidence="9">Histidine--tRNA ligase</fullName>
        <ecNumber evidence="9">6.1.1.21</ecNumber>
    </recommendedName>
    <alternativeName>
        <fullName evidence="9">Histidyl-tRNA synthetase</fullName>
        <shortName evidence="9">HisRS</shortName>
    </alternativeName>
</protein>
<evidence type="ECO:0000256" key="7">
    <source>
        <dbReference type="ARBA" id="ARBA00023146"/>
    </source>
</evidence>
<dbReference type="RefSeq" id="WP_120103244.1">
    <property type="nucleotide sequence ID" value="NZ_QKNY01000018.1"/>
</dbReference>
<evidence type="ECO:0000256" key="2">
    <source>
        <dbReference type="ARBA" id="ARBA00008226"/>
    </source>
</evidence>
<dbReference type="PIRSF" id="PIRSF001549">
    <property type="entry name" value="His-tRNA_synth"/>
    <property type="match status" value="1"/>
</dbReference>
<comment type="caution">
    <text evidence="13">The sequence shown here is derived from an EMBL/GenBank/DDBJ whole genome shotgun (WGS) entry which is preliminary data.</text>
</comment>
<dbReference type="InterPro" id="IPR033656">
    <property type="entry name" value="HisRS_anticodon"/>
</dbReference>
<dbReference type="GO" id="GO:0004821">
    <property type="term" value="F:histidine-tRNA ligase activity"/>
    <property type="evidence" value="ECO:0007669"/>
    <property type="project" value="UniProtKB-UniRule"/>
</dbReference>
<keyword evidence="3 9" id="KW-0436">Ligase</keyword>
<dbReference type="InterPro" id="IPR006195">
    <property type="entry name" value="aa-tRNA-synth_II"/>
</dbReference>
<dbReference type="PANTHER" id="PTHR43707:SF1">
    <property type="entry name" value="HISTIDINE--TRNA LIGASE, MITOCHONDRIAL-RELATED"/>
    <property type="match status" value="1"/>
</dbReference>
<feature type="binding site" evidence="10">
    <location>
        <begin position="77"/>
        <end position="79"/>
    </location>
    <ligand>
        <name>L-histidine</name>
        <dbReference type="ChEBI" id="CHEBI:57595"/>
    </ligand>
</feature>
<dbReference type="NCBIfam" id="TIGR00442">
    <property type="entry name" value="hisS"/>
    <property type="match status" value="1"/>
</dbReference>
<dbReference type="CDD" id="cd00859">
    <property type="entry name" value="HisRS_anticodon"/>
    <property type="match status" value="1"/>
</dbReference>
<evidence type="ECO:0000313" key="14">
    <source>
        <dbReference type="Proteomes" id="UP000276588"/>
    </source>
</evidence>
<proteinExistence type="inferred from homology"/>
<dbReference type="EC" id="6.1.1.21" evidence="9"/>
<evidence type="ECO:0000256" key="1">
    <source>
        <dbReference type="ARBA" id="ARBA00004496"/>
    </source>
</evidence>
<dbReference type="EMBL" id="QKNY01000018">
    <property type="protein sequence ID" value="RJX41974.1"/>
    <property type="molecule type" value="Genomic_DNA"/>
</dbReference>
<dbReference type="GO" id="GO:0006427">
    <property type="term" value="P:histidyl-tRNA aminoacylation"/>
    <property type="evidence" value="ECO:0007669"/>
    <property type="project" value="UniProtKB-UniRule"/>
</dbReference>
<comment type="similarity">
    <text evidence="2 9">Belongs to the class-II aminoacyl-tRNA synthetase family.</text>
</comment>
<evidence type="ECO:0000256" key="10">
    <source>
        <dbReference type="PIRSR" id="PIRSR001549-1"/>
    </source>
</evidence>
<dbReference type="SUPFAM" id="SSF55681">
    <property type="entry name" value="Class II aaRS and biotin synthetases"/>
    <property type="match status" value="1"/>
</dbReference>
<feature type="region of interest" description="Disordered" evidence="11">
    <location>
        <begin position="409"/>
        <end position="432"/>
    </location>
</feature>
<feature type="binding site" evidence="10">
    <location>
        <position position="125"/>
    </location>
    <ligand>
        <name>L-histidine</name>
        <dbReference type="ChEBI" id="CHEBI:57595"/>
    </ligand>
</feature>
<evidence type="ECO:0000256" key="8">
    <source>
        <dbReference type="ARBA" id="ARBA00047639"/>
    </source>
</evidence>
<feature type="binding site" evidence="10">
    <location>
        <begin position="270"/>
        <end position="271"/>
    </location>
    <ligand>
        <name>L-histidine</name>
        <dbReference type="ChEBI" id="CHEBI:57595"/>
    </ligand>
</feature>
<dbReference type="Gene3D" id="3.40.50.800">
    <property type="entry name" value="Anticodon-binding domain"/>
    <property type="match status" value="1"/>
</dbReference>
<dbReference type="GO" id="GO:0005737">
    <property type="term" value="C:cytoplasm"/>
    <property type="evidence" value="ECO:0007669"/>
    <property type="project" value="UniProtKB-SubCell"/>
</dbReference>
<dbReference type="Pfam" id="PF13393">
    <property type="entry name" value="tRNA-synt_His"/>
    <property type="match status" value="1"/>
</dbReference>
<dbReference type="SUPFAM" id="SSF52954">
    <property type="entry name" value="Class II aaRS ABD-related"/>
    <property type="match status" value="1"/>
</dbReference>
<feature type="compositionally biased region" description="Basic and acidic residues" evidence="11">
    <location>
        <begin position="421"/>
        <end position="432"/>
    </location>
</feature>
<dbReference type="InterPro" id="IPR015807">
    <property type="entry name" value="His-tRNA-ligase"/>
</dbReference>
<keyword evidence="14" id="KW-1185">Reference proteome</keyword>
<dbReference type="InterPro" id="IPR004154">
    <property type="entry name" value="Anticodon-bd"/>
</dbReference>
<dbReference type="PROSITE" id="PS50862">
    <property type="entry name" value="AA_TRNA_LIGASE_II"/>
    <property type="match status" value="1"/>
</dbReference>
<dbReference type="InterPro" id="IPR041715">
    <property type="entry name" value="HisRS-like_core"/>
</dbReference>
<dbReference type="Pfam" id="PF03129">
    <property type="entry name" value="HGTP_anticodon"/>
    <property type="match status" value="1"/>
</dbReference>
<gene>
    <name evidence="9" type="primary">hisS</name>
    <name evidence="13" type="ORF">DM826_09955</name>
</gene>
<name>A0A3A6PJ32_9EURY</name>
<keyword evidence="9" id="KW-0963">Cytoplasm</keyword>
<dbReference type="InterPro" id="IPR045864">
    <property type="entry name" value="aa-tRNA-synth_II/BPL/LPL"/>
</dbReference>
<dbReference type="AlphaFoldDB" id="A0A3A6PJ32"/>
<organism evidence="13 14">
    <name type="scientific">Halonotius aquaticus</name>
    <dbReference type="NCBI Taxonomy" id="2216978"/>
    <lineage>
        <taxon>Archaea</taxon>
        <taxon>Methanobacteriati</taxon>
        <taxon>Methanobacteriota</taxon>
        <taxon>Stenosarchaea group</taxon>
        <taxon>Halobacteria</taxon>
        <taxon>Halobacteriales</taxon>
        <taxon>Haloferacaceae</taxon>
        <taxon>Halonotius</taxon>
    </lineage>
</organism>
<feature type="binding site" evidence="10">
    <location>
        <position position="121"/>
    </location>
    <ligand>
        <name>L-histidine</name>
        <dbReference type="ChEBI" id="CHEBI:57595"/>
    </ligand>
</feature>